<gene>
    <name evidence="2" type="ORF">DASC09_017770</name>
</gene>
<feature type="domain" description="LicD/FKTN/FKRP nucleotidyltransferase" evidence="1">
    <location>
        <begin position="509"/>
        <end position="547"/>
    </location>
</feature>
<dbReference type="EMBL" id="BTFZ01000002">
    <property type="protein sequence ID" value="GMM34452.1"/>
    <property type="molecule type" value="Genomic_DNA"/>
</dbReference>
<dbReference type="PANTHER" id="PTHR43404:SF1">
    <property type="entry name" value="MNN4P"/>
    <property type="match status" value="1"/>
</dbReference>
<dbReference type="PANTHER" id="PTHR43404">
    <property type="entry name" value="LIPOPOLYSACCHARIDE CHOLINEPHOSPHOTRANSFERASE LICD"/>
    <property type="match status" value="1"/>
</dbReference>
<proteinExistence type="predicted"/>
<keyword evidence="3" id="KW-1185">Reference proteome</keyword>
<sequence length="663" mass="77761">MRILSPLYLPISALRRLFLLSNPKSSSAPQRPHSNGTLMVMVLAAIFISITFLINHCSSFNYQQYSSVSENLRYYLKLDRTFFRLPVFAASHVKTTKAKTPLLDPRVSINLHLQKLLDHYSDNSKINEKLTANFDWADWVDVSPADLVLKAHADILKSINEDQLRQLMTKFCYDEMADEKDPWVDDDLYDRDLFFDEQIKSIGICSAIWKKYYFPNPERIVFETDKQYFEINVKDRKSDVASLKKTYGDVKPTRDDNYKLSKKLQDTFEKNGGKLKDLHLDANRSVPMDSFKWDPDSELDELNSRPYLSQSDEKYRDFLQYAKDNAEQPHFYFTFPGLKVDRNAELHHYNFPFIRHIISHEERIAVIHHLVRSWFKFCENYGIVTWINYGNLIGWWFNGQNLPWDNDIDVQVSIQDLNRIGRELNNSLIVENPKSGNGLFWLQTNHVYSQQGAGNNFIDARFIDARTGIYIDISALWYTGDAHPPPSYLGIDDKAIKKDPEHKLPVHCKHLQFFTLDDLFPLHRTIFEGAQAYIPRKVERILNRFYGDRPFEEYKCFDHSFQSDIGIWVPDEICADPPQDLVSRFNDRGDLTLPGACNNRDLQDQFNRAKDAITLHWREVRDFYKQGKEPTEITNEDLPVFREDPFEAFDLSQREHGTRNWEI</sequence>
<evidence type="ECO:0000313" key="2">
    <source>
        <dbReference type="EMBL" id="GMM34452.1"/>
    </source>
</evidence>
<protein>
    <recommendedName>
        <fullName evidence="1">LicD/FKTN/FKRP nucleotidyltransferase domain-containing protein</fullName>
    </recommendedName>
</protein>
<accession>A0AAV5QI29</accession>
<evidence type="ECO:0000313" key="3">
    <source>
        <dbReference type="Proteomes" id="UP001360560"/>
    </source>
</evidence>
<dbReference type="AlphaFoldDB" id="A0AAV5QI29"/>
<dbReference type="Proteomes" id="UP001360560">
    <property type="component" value="Unassembled WGS sequence"/>
</dbReference>
<dbReference type="GeneID" id="90072431"/>
<name>A0AAV5QI29_9ASCO</name>
<dbReference type="Pfam" id="PF04991">
    <property type="entry name" value="LicD"/>
    <property type="match status" value="2"/>
</dbReference>
<dbReference type="GO" id="GO:0009100">
    <property type="term" value="P:glycoprotein metabolic process"/>
    <property type="evidence" value="ECO:0007669"/>
    <property type="project" value="UniProtKB-ARBA"/>
</dbReference>
<feature type="domain" description="LicD/FKTN/FKRP nucleotidyltransferase" evidence="1">
    <location>
        <begin position="378"/>
        <end position="483"/>
    </location>
</feature>
<dbReference type="InterPro" id="IPR007074">
    <property type="entry name" value="LicD/FKTN/FKRP_NTP_transf"/>
</dbReference>
<reference evidence="2 3" key="1">
    <citation type="journal article" date="2023" name="Elife">
        <title>Identification of key yeast species and microbe-microbe interactions impacting larval growth of Drosophila in the wild.</title>
        <authorList>
            <person name="Mure A."/>
            <person name="Sugiura Y."/>
            <person name="Maeda R."/>
            <person name="Honda K."/>
            <person name="Sakurai N."/>
            <person name="Takahashi Y."/>
            <person name="Watada M."/>
            <person name="Katoh T."/>
            <person name="Gotoh A."/>
            <person name="Gotoh Y."/>
            <person name="Taniguchi I."/>
            <person name="Nakamura K."/>
            <person name="Hayashi T."/>
            <person name="Katayama T."/>
            <person name="Uemura T."/>
            <person name="Hattori Y."/>
        </authorList>
    </citation>
    <scope>NUCLEOTIDE SEQUENCE [LARGE SCALE GENOMIC DNA]</scope>
    <source>
        <strain evidence="2 3">SC-9</strain>
    </source>
</reference>
<dbReference type="RefSeq" id="XP_064851452.1">
    <property type="nucleotide sequence ID" value="XM_064995380.1"/>
</dbReference>
<organism evidence="2 3">
    <name type="scientific">Saccharomycopsis crataegensis</name>
    <dbReference type="NCBI Taxonomy" id="43959"/>
    <lineage>
        <taxon>Eukaryota</taxon>
        <taxon>Fungi</taxon>
        <taxon>Dikarya</taxon>
        <taxon>Ascomycota</taxon>
        <taxon>Saccharomycotina</taxon>
        <taxon>Saccharomycetes</taxon>
        <taxon>Saccharomycopsidaceae</taxon>
        <taxon>Saccharomycopsis</taxon>
    </lineage>
</organism>
<dbReference type="InterPro" id="IPR052942">
    <property type="entry name" value="LPS_cholinephosphotransferase"/>
</dbReference>
<evidence type="ECO:0000259" key="1">
    <source>
        <dbReference type="Pfam" id="PF04991"/>
    </source>
</evidence>
<comment type="caution">
    <text evidence="2">The sequence shown here is derived from an EMBL/GenBank/DDBJ whole genome shotgun (WGS) entry which is preliminary data.</text>
</comment>